<protein>
    <submittedName>
        <fullName evidence="1">Uncharacterized protein</fullName>
    </submittedName>
</protein>
<accession>A0A1Y2GZF6</accession>
<dbReference type="GeneID" id="33570266"/>
<keyword evidence="2" id="KW-1185">Reference proteome</keyword>
<dbReference type="RefSeq" id="XP_021885390.1">
    <property type="nucleotide sequence ID" value="XM_022028423.1"/>
</dbReference>
<dbReference type="EMBL" id="MCFF01000003">
    <property type="protein sequence ID" value="ORZ27687.1"/>
    <property type="molecule type" value="Genomic_DNA"/>
</dbReference>
<dbReference type="InParanoid" id="A0A1Y2GZF6"/>
<evidence type="ECO:0000313" key="2">
    <source>
        <dbReference type="Proteomes" id="UP000193648"/>
    </source>
</evidence>
<name>A0A1Y2GZF6_9FUNG</name>
<proteinExistence type="predicted"/>
<gene>
    <name evidence="1" type="ORF">BCR41DRAFT_392143</name>
</gene>
<evidence type="ECO:0000313" key="1">
    <source>
        <dbReference type="EMBL" id="ORZ27687.1"/>
    </source>
</evidence>
<comment type="caution">
    <text evidence="1">The sequence shown here is derived from an EMBL/GenBank/DDBJ whole genome shotgun (WGS) entry which is preliminary data.</text>
</comment>
<dbReference type="Proteomes" id="UP000193648">
    <property type="component" value="Unassembled WGS sequence"/>
</dbReference>
<organism evidence="1 2">
    <name type="scientific">Lobosporangium transversale</name>
    <dbReference type="NCBI Taxonomy" id="64571"/>
    <lineage>
        <taxon>Eukaryota</taxon>
        <taxon>Fungi</taxon>
        <taxon>Fungi incertae sedis</taxon>
        <taxon>Mucoromycota</taxon>
        <taxon>Mortierellomycotina</taxon>
        <taxon>Mortierellomycetes</taxon>
        <taxon>Mortierellales</taxon>
        <taxon>Mortierellaceae</taxon>
        <taxon>Lobosporangium</taxon>
    </lineage>
</organism>
<sequence length="215" mass="24584">MAIHSKYGNKLADRKPALLHSSKKYSSYQTVFGLPGQHSNQMMATPKPRCKCTQSEEEEHYEYPKEEADQALFSPFLMRDIHTGKCRKWTPRSRASAQMSFHNTKKPKDIFRNSLLATKAEKRELLQHADEIGYTKPAIVNFIRLNKLCGDGYKLTPILTMQQGFINYLEREGPGTLIASLLTAVRHGRLEVEINPKGVSTVHEHHLSRRHEVLS</sequence>
<reference evidence="1 2" key="1">
    <citation type="submission" date="2016-07" db="EMBL/GenBank/DDBJ databases">
        <title>Pervasive Adenine N6-methylation of Active Genes in Fungi.</title>
        <authorList>
            <consortium name="DOE Joint Genome Institute"/>
            <person name="Mondo S.J."/>
            <person name="Dannebaum R.O."/>
            <person name="Kuo R.C."/>
            <person name="Labutti K."/>
            <person name="Haridas S."/>
            <person name="Kuo A."/>
            <person name="Salamov A."/>
            <person name="Ahrendt S.R."/>
            <person name="Lipzen A."/>
            <person name="Sullivan W."/>
            <person name="Andreopoulos W.B."/>
            <person name="Clum A."/>
            <person name="Lindquist E."/>
            <person name="Daum C."/>
            <person name="Ramamoorthy G.K."/>
            <person name="Gryganskyi A."/>
            <person name="Culley D."/>
            <person name="Magnuson J.K."/>
            <person name="James T.Y."/>
            <person name="O'Malley M.A."/>
            <person name="Stajich J.E."/>
            <person name="Spatafora J.W."/>
            <person name="Visel A."/>
            <person name="Grigoriev I.V."/>
        </authorList>
    </citation>
    <scope>NUCLEOTIDE SEQUENCE [LARGE SCALE GENOMIC DNA]</scope>
    <source>
        <strain evidence="1 2">NRRL 3116</strain>
    </source>
</reference>
<dbReference type="AlphaFoldDB" id="A0A1Y2GZF6"/>